<dbReference type="Proteomes" id="UP000261340">
    <property type="component" value="Unplaced"/>
</dbReference>
<accession>A0A3Q0RR83</accession>
<keyword evidence="2" id="KW-1185">Reference proteome</keyword>
<evidence type="ECO:0000313" key="1">
    <source>
        <dbReference type="Ensembl" id="ENSACIP00000011020.1"/>
    </source>
</evidence>
<name>A0A3Q0RR83_AMPCI</name>
<evidence type="ECO:0000313" key="2">
    <source>
        <dbReference type="Proteomes" id="UP000261340"/>
    </source>
</evidence>
<reference evidence="1" key="2">
    <citation type="submission" date="2025-09" db="UniProtKB">
        <authorList>
            <consortium name="Ensembl"/>
        </authorList>
    </citation>
    <scope>IDENTIFICATION</scope>
</reference>
<dbReference type="AlphaFoldDB" id="A0A3Q0RR83"/>
<reference evidence="1" key="1">
    <citation type="submission" date="2025-08" db="UniProtKB">
        <authorList>
            <consortium name="Ensembl"/>
        </authorList>
    </citation>
    <scope>IDENTIFICATION</scope>
</reference>
<dbReference type="Ensembl" id="ENSACIT00000011339.1">
    <property type="protein sequence ID" value="ENSACIP00000011020.1"/>
    <property type="gene ID" value="ENSACIG00000008627.1"/>
</dbReference>
<proteinExistence type="predicted"/>
<organism evidence="1 2">
    <name type="scientific">Amphilophus citrinellus</name>
    <name type="common">Midas cichlid</name>
    <name type="synonym">Cichlasoma citrinellum</name>
    <dbReference type="NCBI Taxonomy" id="61819"/>
    <lineage>
        <taxon>Eukaryota</taxon>
        <taxon>Metazoa</taxon>
        <taxon>Chordata</taxon>
        <taxon>Craniata</taxon>
        <taxon>Vertebrata</taxon>
        <taxon>Euteleostomi</taxon>
        <taxon>Actinopterygii</taxon>
        <taxon>Neopterygii</taxon>
        <taxon>Teleostei</taxon>
        <taxon>Neoteleostei</taxon>
        <taxon>Acanthomorphata</taxon>
        <taxon>Ovalentaria</taxon>
        <taxon>Cichlomorphae</taxon>
        <taxon>Cichliformes</taxon>
        <taxon>Cichlidae</taxon>
        <taxon>New World cichlids</taxon>
        <taxon>Cichlasomatinae</taxon>
        <taxon>Heroini</taxon>
        <taxon>Amphilophus</taxon>
    </lineage>
</organism>
<sequence>MSSKCMSCFSFHNLLGMKKRSTDGWVRVTEEMICDYDISRNTTDVPGFGSRVAGFNYRFERYIVRYPYRESGSLHILIHT</sequence>
<protein>
    <submittedName>
        <fullName evidence="1">Uncharacterized protein</fullName>
    </submittedName>
</protein>